<organism evidence="1">
    <name type="scientific">Fusarium oxysporum f. sp. vasinfectum 25433</name>
    <dbReference type="NCBI Taxonomy" id="1089449"/>
    <lineage>
        <taxon>Eukaryota</taxon>
        <taxon>Fungi</taxon>
        <taxon>Dikarya</taxon>
        <taxon>Ascomycota</taxon>
        <taxon>Pezizomycotina</taxon>
        <taxon>Sordariomycetes</taxon>
        <taxon>Hypocreomycetidae</taxon>
        <taxon>Hypocreales</taxon>
        <taxon>Nectriaceae</taxon>
        <taxon>Fusarium</taxon>
        <taxon>Fusarium oxysporum species complex</taxon>
    </lineage>
</organism>
<accession>X0KMI2</accession>
<dbReference type="EMBL" id="KK035237">
    <property type="protein sequence ID" value="EXM14768.1"/>
    <property type="molecule type" value="Genomic_DNA"/>
</dbReference>
<sequence length="142" mass="16658">MDNSTSWTEEYRGEAADVFGQKIKALIKYQVLNQLEENMLRGIAESMRSMATPTKASNIGVVDDRDSQCCWETLYRAILPFKSIKQHWILDIWDLINPNTVFGLRLECHRFNIDPDGNVYKMYHDYQLQNDQTRPTLKRPWG</sequence>
<reference evidence="1" key="1">
    <citation type="submission" date="2011-11" db="EMBL/GenBank/DDBJ databases">
        <title>The Genome Sequence of Fusarium oxysporum Cotton.</title>
        <authorList>
            <consortium name="The Broad Institute Genome Sequencing Platform"/>
            <person name="Ma L.-J."/>
            <person name="Gale L.R."/>
            <person name="Schwartz D.C."/>
            <person name="Zhou S."/>
            <person name="Corby-Kistler H."/>
            <person name="Young S.K."/>
            <person name="Zeng Q."/>
            <person name="Gargeya S."/>
            <person name="Fitzgerald M."/>
            <person name="Haas B."/>
            <person name="Abouelleil A."/>
            <person name="Alvarado L."/>
            <person name="Arachchi H.M."/>
            <person name="Berlin A."/>
            <person name="Brown A."/>
            <person name="Chapman S.B."/>
            <person name="Chen Z."/>
            <person name="Dunbar C."/>
            <person name="Freedman E."/>
            <person name="Gearin G."/>
            <person name="Goldberg J."/>
            <person name="Griggs A."/>
            <person name="Gujja S."/>
            <person name="Heiman D."/>
            <person name="Howarth C."/>
            <person name="Larson L."/>
            <person name="Lui A."/>
            <person name="MacDonald P.J.P."/>
            <person name="Montmayeur A."/>
            <person name="Murphy C."/>
            <person name="Neiman D."/>
            <person name="Pearson M."/>
            <person name="Priest M."/>
            <person name="Roberts A."/>
            <person name="Saif S."/>
            <person name="Shea T."/>
            <person name="Shenoy N."/>
            <person name="Sisk P."/>
            <person name="Stolte C."/>
            <person name="Sykes S."/>
            <person name="Wortman J."/>
            <person name="Nusbaum C."/>
            <person name="Birren B."/>
        </authorList>
    </citation>
    <scope>NUCLEOTIDE SEQUENCE [LARGE SCALE GENOMIC DNA]</scope>
    <source>
        <strain evidence="1">25433</strain>
    </source>
</reference>
<reference evidence="1" key="2">
    <citation type="submission" date="2014-03" db="EMBL/GenBank/DDBJ databases">
        <title>The Genome Annotation of Fusarium oxysporum Cotton.</title>
        <authorList>
            <consortium name="The Broad Institute Genomics Platform"/>
            <person name="Ma L.-J."/>
            <person name="Corby-Kistler H."/>
            <person name="Broz K."/>
            <person name="Gale L.R."/>
            <person name="Jonkers W."/>
            <person name="O'Donnell K."/>
            <person name="Ploetz R."/>
            <person name="Steinberg C."/>
            <person name="Schwartz D.C."/>
            <person name="VanEtten H."/>
            <person name="Zhou S."/>
            <person name="Young S.K."/>
            <person name="Zeng Q."/>
            <person name="Gargeya S."/>
            <person name="Fitzgerald M."/>
            <person name="Abouelleil A."/>
            <person name="Alvarado L."/>
            <person name="Chapman S.B."/>
            <person name="Gainer-Dewar J."/>
            <person name="Goldberg J."/>
            <person name="Griggs A."/>
            <person name="Gujja S."/>
            <person name="Hansen M."/>
            <person name="Howarth C."/>
            <person name="Imamovic A."/>
            <person name="Ireland A."/>
            <person name="Larimer J."/>
            <person name="McCowan C."/>
            <person name="Murphy C."/>
            <person name="Pearson M."/>
            <person name="Poon T.W."/>
            <person name="Priest M."/>
            <person name="Roberts A."/>
            <person name="Saif S."/>
            <person name="Shea T."/>
            <person name="Sykes S."/>
            <person name="Wortman J."/>
            <person name="Nusbaum C."/>
            <person name="Birren B."/>
        </authorList>
    </citation>
    <scope>NUCLEOTIDE SEQUENCE</scope>
    <source>
        <strain evidence="1">25433</strain>
    </source>
</reference>
<dbReference type="OrthoDB" id="5015698at2759"/>
<dbReference type="HOGENOM" id="CLU_1815876_0_0_1"/>
<protein>
    <submittedName>
        <fullName evidence="1">Uncharacterized protein</fullName>
    </submittedName>
</protein>
<proteinExistence type="predicted"/>
<name>X0KMI2_FUSOX</name>
<evidence type="ECO:0000313" key="1">
    <source>
        <dbReference type="EMBL" id="EXM14768.1"/>
    </source>
</evidence>
<dbReference type="Proteomes" id="UP000030701">
    <property type="component" value="Unassembled WGS sequence"/>
</dbReference>
<gene>
    <name evidence="1" type="ORF">FOTG_16831</name>
</gene>
<dbReference type="AlphaFoldDB" id="X0KMI2"/>